<dbReference type="EMBL" id="AAOF01000007">
    <property type="protein sequence ID" value="EAR21664.1"/>
    <property type="molecule type" value="Genomic_DNA"/>
</dbReference>
<dbReference type="STRING" id="314278.NB231_02818"/>
<dbReference type="PANTHER" id="PTHR32309">
    <property type="entry name" value="TYROSINE-PROTEIN KINASE"/>
    <property type="match status" value="1"/>
</dbReference>
<feature type="coiled-coil region" evidence="1">
    <location>
        <begin position="171"/>
        <end position="198"/>
    </location>
</feature>
<evidence type="ECO:0000313" key="3">
    <source>
        <dbReference type="EMBL" id="EAR21664.1"/>
    </source>
</evidence>
<keyword evidence="1" id="KW-0175">Coiled coil</keyword>
<keyword evidence="2" id="KW-1133">Transmembrane helix</keyword>
<evidence type="ECO:0000256" key="1">
    <source>
        <dbReference type="SAM" id="Coils"/>
    </source>
</evidence>
<gene>
    <name evidence="3" type="ORF">NB231_02818</name>
</gene>
<evidence type="ECO:0000256" key="2">
    <source>
        <dbReference type="SAM" id="Phobius"/>
    </source>
</evidence>
<proteinExistence type="predicted"/>
<dbReference type="AlphaFoldDB" id="A4BRU3"/>
<dbReference type="GO" id="GO:0005886">
    <property type="term" value="C:plasma membrane"/>
    <property type="evidence" value="ECO:0007669"/>
    <property type="project" value="TreeGrafter"/>
</dbReference>
<keyword evidence="2" id="KW-0472">Membrane</keyword>
<reference evidence="3 4" key="1">
    <citation type="submission" date="2006-02" db="EMBL/GenBank/DDBJ databases">
        <authorList>
            <person name="Waterbury J."/>
            <person name="Ferriera S."/>
            <person name="Johnson J."/>
            <person name="Kravitz S."/>
            <person name="Halpern A."/>
            <person name="Remington K."/>
            <person name="Beeson K."/>
            <person name="Tran B."/>
            <person name="Rogers Y.-H."/>
            <person name="Friedman R."/>
            <person name="Venter J.C."/>
        </authorList>
    </citation>
    <scope>NUCLEOTIDE SEQUENCE [LARGE SCALE GENOMIC DNA]</scope>
    <source>
        <strain evidence="3 4">Nb-231</strain>
    </source>
</reference>
<dbReference type="PANTHER" id="PTHR32309:SF13">
    <property type="entry name" value="FERRIC ENTEROBACTIN TRANSPORT PROTEIN FEPE"/>
    <property type="match status" value="1"/>
</dbReference>
<organism evidence="3 4">
    <name type="scientific">Nitrococcus mobilis Nb-231</name>
    <dbReference type="NCBI Taxonomy" id="314278"/>
    <lineage>
        <taxon>Bacteria</taxon>
        <taxon>Pseudomonadati</taxon>
        <taxon>Pseudomonadota</taxon>
        <taxon>Gammaproteobacteria</taxon>
        <taxon>Chromatiales</taxon>
        <taxon>Ectothiorhodospiraceae</taxon>
        <taxon>Nitrococcus</taxon>
    </lineage>
</organism>
<comment type="caution">
    <text evidence="3">The sequence shown here is derived from an EMBL/GenBank/DDBJ whole genome shotgun (WGS) entry which is preliminary data.</text>
</comment>
<dbReference type="HOGENOM" id="CLU_027864_2_0_6"/>
<feature type="coiled-coil region" evidence="1">
    <location>
        <begin position="243"/>
        <end position="292"/>
    </location>
</feature>
<name>A4BRU3_9GAMM</name>
<dbReference type="eggNOG" id="COG3524">
    <property type="taxonomic scope" value="Bacteria"/>
</dbReference>
<accession>A4BRU3</accession>
<dbReference type="InterPro" id="IPR050445">
    <property type="entry name" value="Bact_polysacc_biosynth/exp"/>
</dbReference>
<dbReference type="OrthoDB" id="5497849at2"/>
<keyword evidence="4" id="KW-1185">Reference proteome</keyword>
<feature type="transmembrane region" description="Helical" evidence="2">
    <location>
        <begin position="332"/>
        <end position="356"/>
    </location>
</feature>
<dbReference type="GO" id="GO:0004713">
    <property type="term" value="F:protein tyrosine kinase activity"/>
    <property type="evidence" value="ECO:0007669"/>
    <property type="project" value="TreeGrafter"/>
</dbReference>
<sequence length="361" mass="40440">MRAFLLKHPYWLISAVAILGAGLYWSVSATDRYVSEATVVLQSAEGVSTSTFNVASLLSGGSAHDLLMLREYLLSVDMLQKLDAQLDLRAHYANKDIDILSRLESVDVPLEYFHRYYLKRVSVEMDEYANVLRIRAQAYDPKTSHAIVSRLLREGEAHMNKLGRRLAGEQVKFIEVQVKDLKRRLDLARDEMLAYQNTHGLISPTATVQSLSAVVATLQGELAKLDAHRRALGASQSKRSPEMVRLSHEISALRSQIEAERTRMAAHSGNALNRLAAEFETLRLQVEFAQEVYTSALAALENTRVQAARSLKQVSILQSPTMPEYSMAPKRLYNITVFTIMAILAALIAHLLVAIVRDHRD</sequence>
<dbReference type="Proteomes" id="UP000003374">
    <property type="component" value="Unassembled WGS sequence"/>
</dbReference>
<evidence type="ECO:0000313" key="4">
    <source>
        <dbReference type="Proteomes" id="UP000003374"/>
    </source>
</evidence>
<protein>
    <submittedName>
        <fullName evidence="3">Chain length determinant protein</fullName>
    </submittedName>
</protein>
<keyword evidence="2" id="KW-0812">Transmembrane</keyword>